<dbReference type="InterPro" id="IPR023631">
    <property type="entry name" value="Amidase_dom"/>
</dbReference>
<organism evidence="3 4">
    <name type="scientific">Roseomonas nitratireducens</name>
    <dbReference type="NCBI Taxonomy" id="2820810"/>
    <lineage>
        <taxon>Bacteria</taxon>
        <taxon>Pseudomonadati</taxon>
        <taxon>Pseudomonadota</taxon>
        <taxon>Alphaproteobacteria</taxon>
        <taxon>Acetobacterales</taxon>
        <taxon>Roseomonadaceae</taxon>
        <taxon>Roseomonas</taxon>
    </lineage>
</organism>
<gene>
    <name evidence="3" type="ORF">J5Y09_15760</name>
</gene>
<dbReference type="SUPFAM" id="SSF75304">
    <property type="entry name" value="Amidase signature (AS) enzymes"/>
    <property type="match status" value="1"/>
</dbReference>
<reference evidence="3 4" key="1">
    <citation type="submission" date="2021-03" db="EMBL/GenBank/DDBJ databases">
        <authorList>
            <person name="So Y."/>
        </authorList>
    </citation>
    <scope>NUCLEOTIDE SEQUENCE [LARGE SCALE GENOMIC DNA]</scope>
    <source>
        <strain evidence="3 4">PWR1</strain>
    </source>
</reference>
<dbReference type="PANTHER" id="PTHR11895">
    <property type="entry name" value="TRANSAMIDASE"/>
    <property type="match status" value="1"/>
</dbReference>
<evidence type="ECO:0000259" key="2">
    <source>
        <dbReference type="Pfam" id="PF01425"/>
    </source>
</evidence>
<feature type="domain" description="Amidase" evidence="2">
    <location>
        <begin position="28"/>
        <end position="435"/>
    </location>
</feature>
<comment type="caution">
    <text evidence="3">The sequence shown here is derived from an EMBL/GenBank/DDBJ whole genome shotgun (WGS) entry which is preliminary data.</text>
</comment>
<dbReference type="Pfam" id="PF01425">
    <property type="entry name" value="Amidase"/>
    <property type="match status" value="1"/>
</dbReference>
<accession>A0ABS4AVP4</accession>
<protein>
    <submittedName>
        <fullName evidence="3">Amidase</fullName>
    </submittedName>
</protein>
<dbReference type="InterPro" id="IPR000120">
    <property type="entry name" value="Amidase"/>
</dbReference>
<evidence type="ECO:0000313" key="4">
    <source>
        <dbReference type="Proteomes" id="UP000680815"/>
    </source>
</evidence>
<dbReference type="RefSeq" id="WP_209352773.1">
    <property type="nucleotide sequence ID" value="NZ_JAGIYZ010000015.1"/>
</dbReference>
<dbReference type="Proteomes" id="UP000680815">
    <property type="component" value="Unassembled WGS sequence"/>
</dbReference>
<dbReference type="Gene3D" id="3.90.1300.10">
    <property type="entry name" value="Amidase signature (AS) domain"/>
    <property type="match status" value="1"/>
</dbReference>
<proteinExistence type="inferred from homology"/>
<dbReference type="InterPro" id="IPR036928">
    <property type="entry name" value="AS_sf"/>
</dbReference>
<keyword evidence="4" id="KW-1185">Reference proteome</keyword>
<evidence type="ECO:0000256" key="1">
    <source>
        <dbReference type="ARBA" id="ARBA00009199"/>
    </source>
</evidence>
<evidence type="ECO:0000313" key="3">
    <source>
        <dbReference type="EMBL" id="MBP0465382.1"/>
    </source>
</evidence>
<dbReference type="EMBL" id="JAGIYZ010000015">
    <property type="protein sequence ID" value="MBP0465382.1"/>
    <property type="molecule type" value="Genomic_DNA"/>
</dbReference>
<comment type="similarity">
    <text evidence="1">Belongs to the amidase family.</text>
</comment>
<sequence length="453" mass="46257">MTEAAAWPLDATDLVAAYRSGRLDPVAALDSCLQRIAATNPALNAIVTLDEPGARAAAAASAARWRSGAPLGPFDGVPITVKDNLFVGGLRATWGSNLHADHVAPRDDLPVARLRAAGAVILGKTNTPELALAGFTKNPLFGSTGNPWAPDRQPGGSSGGAVAAVAAGMGPIAVATDAGGSLRRPAGHAGVATIKPTPGRVPRRWGFPPLATDFQVIGPIARSVRDLRAALAVMGDARPVAATPARLRIRAVRRCGAAPIDPGVLAAFDGALAVLRSLGHEVEEVPAPWDPDEVGALFSTISAVGVARAVSGHAGWEGLVTPAIRAQAEVGLAMPATDYLRALDRIAVLRGELGDWIAGVDAVATPSSAVLPWPREAPGPDLVAGVAAGPRAAAIYSTVINLAALPAIVVPSAQVDGLPTGLQLVGAAFREELLLDLAEAYERAAPWRQLPPP</sequence>
<name>A0ABS4AVP4_9PROT</name>
<dbReference type="PANTHER" id="PTHR11895:SF7">
    <property type="entry name" value="GLUTAMYL-TRNA(GLN) AMIDOTRANSFERASE SUBUNIT A, MITOCHONDRIAL"/>
    <property type="match status" value="1"/>
</dbReference>